<reference evidence="2 3" key="1">
    <citation type="submission" date="2019-08" db="EMBL/GenBank/DDBJ databases">
        <title>Bacillus genomes from the desert of Cuatro Cienegas, Coahuila.</title>
        <authorList>
            <person name="Olmedo-Alvarez G."/>
        </authorList>
    </citation>
    <scope>NUCLEOTIDE SEQUENCE [LARGE SCALE GENOMIC DNA]</scope>
    <source>
        <strain evidence="2 3">CH108_3D</strain>
    </source>
</reference>
<dbReference type="NCBIfam" id="TIGR03891">
    <property type="entry name" value="thiopep_ocin"/>
    <property type="match status" value="1"/>
</dbReference>
<proteinExistence type="predicted"/>
<organism evidence="2 3">
    <name type="scientific">Rossellomorea marisflavi</name>
    <dbReference type="NCBI Taxonomy" id="189381"/>
    <lineage>
        <taxon>Bacteria</taxon>
        <taxon>Bacillati</taxon>
        <taxon>Bacillota</taxon>
        <taxon>Bacilli</taxon>
        <taxon>Bacillales</taxon>
        <taxon>Bacillaceae</taxon>
        <taxon>Rossellomorea</taxon>
    </lineage>
</organism>
<dbReference type="AlphaFoldDB" id="A0A5D4RXV0"/>
<evidence type="ECO:0000259" key="1">
    <source>
        <dbReference type="Pfam" id="PF14028"/>
    </source>
</evidence>
<sequence length="299" mass="34791">MPIRIRNFSYPAIMEVNLVNWHSYHIFIHDMSEHDRFLQQVVRGIVDDTHVSSFFFIRYWQGGPHIRFRFQSEHANDVISELKHRCRAFFRDYQPPFTLEREAFYSRQLFDGTAPDDAELYWVEDGSIKEIPYGPELERYGGEEVMAESEAIFHQSSLLALKYLEGVAGPAIPKRLLLACDFFLDMLRALTEEEGHGLIRRYNAFWSRFDQGSIDPVQRERFRTLYWKQRAMGGQSGSLELDRISRIVEGINGKGKRHLLPYLIFSHIHMYNNRIGLPPNLESTVAMIAGSEKEGAVAK</sequence>
<protein>
    <recommendedName>
        <fullName evidence="1">Thiopeptide-type bacteriocin biosynthesis domain-containing protein</fullName>
    </recommendedName>
</protein>
<evidence type="ECO:0000313" key="3">
    <source>
        <dbReference type="Proteomes" id="UP000322997"/>
    </source>
</evidence>
<dbReference type="Proteomes" id="UP000322997">
    <property type="component" value="Unassembled WGS sequence"/>
</dbReference>
<gene>
    <name evidence="2" type="ORF">FZC83_06840</name>
</gene>
<dbReference type="EMBL" id="VTEQ01000002">
    <property type="protein sequence ID" value="TYS54658.1"/>
    <property type="molecule type" value="Genomic_DNA"/>
</dbReference>
<accession>A0A5D4RXV0</accession>
<evidence type="ECO:0000313" key="2">
    <source>
        <dbReference type="EMBL" id="TYS54658.1"/>
    </source>
</evidence>
<comment type="caution">
    <text evidence="2">The sequence shown here is derived from an EMBL/GenBank/DDBJ whole genome shotgun (WGS) entry which is preliminary data.</text>
</comment>
<dbReference type="InterPro" id="IPR023809">
    <property type="entry name" value="Thiopep_bacteriocin_synth_dom"/>
</dbReference>
<feature type="domain" description="Thiopeptide-type bacteriocin biosynthesis" evidence="1">
    <location>
        <begin position="21"/>
        <end position="286"/>
    </location>
</feature>
<dbReference type="Pfam" id="PF14028">
    <property type="entry name" value="Lant_dehydr_C"/>
    <property type="match status" value="1"/>
</dbReference>
<name>A0A5D4RXV0_9BACI</name>